<organism evidence="1 2">
    <name type="scientific">Sphingomonas glacialis</name>
    <dbReference type="NCBI Taxonomy" id="658225"/>
    <lineage>
        <taxon>Bacteria</taxon>
        <taxon>Pseudomonadati</taxon>
        <taxon>Pseudomonadota</taxon>
        <taxon>Alphaproteobacteria</taxon>
        <taxon>Sphingomonadales</taxon>
        <taxon>Sphingomonadaceae</taxon>
        <taxon>Sphingomonas</taxon>
    </lineage>
</organism>
<protein>
    <submittedName>
        <fullName evidence="1">Uncharacterized protein</fullName>
    </submittedName>
</protein>
<sequence length="124" mass="12660">MVHAGSTGVPATGATFAGGGGAATWADAVAATSSKGMAATRSVIKKSSLGRCRAVTPDRTLTLASYMRAPLTGKQLAKLRFAPGILPGPHRALAAPILVMLYRCLAQRSVRPCGGASKRAMLPQ</sequence>
<accession>A0ABQ3LBG1</accession>
<evidence type="ECO:0000313" key="2">
    <source>
        <dbReference type="Proteomes" id="UP000652430"/>
    </source>
</evidence>
<keyword evidence="2" id="KW-1185">Reference proteome</keyword>
<gene>
    <name evidence="1" type="ORF">GCM10008023_09460</name>
</gene>
<name>A0ABQ3LBG1_9SPHN</name>
<proteinExistence type="predicted"/>
<comment type="caution">
    <text evidence="1">The sequence shown here is derived from an EMBL/GenBank/DDBJ whole genome shotgun (WGS) entry which is preliminary data.</text>
</comment>
<dbReference type="Proteomes" id="UP000652430">
    <property type="component" value="Unassembled WGS sequence"/>
</dbReference>
<dbReference type="EMBL" id="BNAQ01000001">
    <property type="protein sequence ID" value="GHH10989.1"/>
    <property type="molecule type" value="Genomic_DNA"/>
</dbReference>
<reference evidence="2" key="1">
    <citation type="journal article" date="2019" name="Int. J. Syst. Evol. Microbiol.">
        <title>The Global Catalogue of Microorganisms (GCM) 10K type strain sequencing project: providing services to taxonomists for standard genome sequencing and annotation.</title>
        <authorList>
            <consortium name="The Broad Institute Genomics Platform"/>
            <consortium name="The Broad Institute Genome Sequencing Center for Infectious Disease"/>
            <person name="Wu L."/>
            <person name="Ma J."/>
        </authorList>
    </citation>
    <scope>NUCLEOTIDE SEQUENCE [LARGE SCALE GENOMIC DNA]</scope>
    <source>
        <strain evidence="2">CGMCC 1.8957</strain>
    </source>
</reference>
<evidence type="ECO:0000313" key="1">
    <source>
        <dbReference type="EMBL" id="GHH10989.1"/>
    </source>
</evidence>